<evidence type="ECO:0000256" key="1">
    <source>
        <dbReference type="SAM" id="Phobius"/>
    </source>
</evidence>
<feature type="transmembrane region" description="Helical" evidence="1">
    <location>
        <begin position="12"/>
        <end position="30"/>
    </location>
</feature>
<organism evidence="2 3">
    <name type="scientific">Hominiventricola aquisgranensis</name>
    <dbReference type="NCBI Taxonomy" id="3133164"/>
    <lineage>
        <taxon>Bacteria</taxon>
        <taxon>Bacillati</taxon>
        <taxon>Bacillota</taxon>
        <taxon>Clostridia</taxon>
        <taxon>Lachnospirales</taxon>
        <taxon>Lachnospiraceae</taxon>
        <taxon>Hominiventricola</taxon>
    </lineage>
</organism>
<keyword evidence="1" id="KW-0472">Membrane</keyword>
<feature type="transmembrane region" description="Helical" evidence="1">
    <location>
        <begin position="63"/>
        <end position="84"/>
    </location>
</feature>
<dbReference type="EMBL" id="JBBMFC010000011">
    <property type="protein sequence ID" value="MEQ2578768.1"/>
    <property type="molecule type" value="Genomic_DNA"/>
</dbReference>
<reference evidence="2 3" key="1">
    <citation type="submission" date="2024-03" db="EMBL/GenBank/DDBJ databases">
        <title>Human intestinal bacterial collection.</title>
        <authorList>
            <person name="Pauvert C."/>
            <person name="Hitch T.C.A."/>
            <person name="Clavel T."/>
        </authorList>
    </citation>
    <scope>NUCLEOTIDE SEQUENCE [LARGE SCALE GENOMIC DNA]</scope>
    <source>
        <strain evidence="2 3">CLA-AA-H78B</strain>
    </source>
</reference>
<keyword evidence="1" id="KW-0812">Transmembrane</keyword>
<dbReference type="RefSeq" id="WP_118438336.1">
    <property type="nucleotide sequence ID" value="NZ_JBBMFC010000011.1"/>
</dbReference>
<dbReference type="Proteomes" id="UP001470288">
    <property type="component" value="Unassembled WGS sequence"/>
</dbReference>
<accession>A0ABV1I0Q0</accession>
<keyword evidence="3" id="KW-1185">Reference proteome</keyword>
<evidence type="ECO:0000313" key="3">
    <source>
        <dbReference type="Proteomes" id="UP001470288"/>
    </source>
</evidence>
<proteinExistence type="predicted"/>
<protein>
    <submittedName>
        <fullName evidence="2">Uncharacterized protein</fullName>
    </submittedName>
</protein>
<keyword evidence="1" id="KW-1133">Transmembrane helix</keyword>
<name>A0ABV1I0Q0_9FIRM</name>
<evidence type="ECO:0000313" key="2">
    <source>
        <dbReference type="EMBL" id="MEQ2578768.1"/>
    </source>
</evidence>
<comment type="caution">
    <text evidence="2">The sequence shown here is derived from an EMBL/GenBank/DDBJ whole genome shotgun (WGS) entry which is preliminary data.</text>
</comment>
<gene>
    <name evidence="2" type="ORF">WMO62_07930</name>
</gene>
<sequence>MFKENKETPMVVLIVLFIVFSVLSWFRILPGNLAESGMYATMATLSIMFSFRDRKVGKTVMSYLEIIIAAALYVVAVKSLLLTFNM</sequence>